<dbReference type="SUPFAM" id="SSF56112">
    <property type="entry name" value="Protein kinase-like (PK-like)"/>
    <property type="match status" value="1"/>
</dbReference>
<dbReference type="FunFam" id="3.30.200.20:FF:000432">
    <property type="entry name" value="LRR receptor-like serine/threonine-protein kinase EFR"/>
    <property type="match status" value="1"/>
</dbReference>
<evidence type="ECO:0000256" key="5">
    <source>
        <dbReference type="ARBA" id="ARBA00022475"/>
    </source>
</evidence>
<reference evidence="26 29" key="3">
    <citation type="journal article" date="2022" name="G3 (Bethesda)">
        <title>Whole-genome sequence and methylome profiling of the almond [Prunus dulcis (Mill.) D.A. Webb] cultivar 'Nonpareil'.</title>
        <authorList>
            <person name="D'Amico-Willman K.M."/>
            <person name="Ouma W.Z."/>
            <person name="Meulia T."/>
            <person name="Sideli G.M."/>
            <person name="Gradziel T.M."/>
            <person name="Fresnedo-Ramirez J."/>
        </authorList>
    </citation>
    <scope>NUCLEOTIDE SEQUENCE [LARGE SCALE GENOMIC DNA]</scope>
    <source>
        <strain evidence="26">Clone GOH B32 T37-40</strain>
    </source>
</reference>
<dbReference type="EC" id="2.7.11.1" evidence="4"/>
<evidence type="ECO:0000256" key="7">
    <source>
        <dbReference type="ARBA" id="ARBA00022553"/>
    </source>
</evidence>
<dbReference type="InterPro" id="IPR011009">
    <property type="entry name" value="Kinase-like_dom_sf"/>
</dbReference>
<dbReference type="InterPro" id="IPR003591">
    <property type="entry name" value="Leu-rich_rpt_typical-subtyp"/>
</dbReference>
<proteinExistence type="inferred from homology"/>
<evidence type="ECO:0000256" key="19">
    <source>
        <dbReference type="ARBA" id="ARBA00023180"/>
    </source>
</evidence>
<dbReference type="EMBL" id="CABIKO010000029">
    <property type="protein sequence ID" value="VVA18331.1"/>
    <property type="molecule type" value="Genomic_DNA"/>
</dbReference>
<dbReference type="FunFam" id="3.80.10.10:FF:000095">
    <property type="entry name" value="LRR receptor-like serine/threonine-protein kinase GSO1"/>
    <property type="match status" value="1"/>
</dbReference>
<keyword evidence="29" id="KW-1185">Reference proteome</keyword>
<dbReference type="PROSITE" id="PS51450">
    <property type="entry name" value="LRR"/>
    <property type="match status" value="1"/>
</dbReference>
<evidence type="ECO:0000313" key="27">
    <source>
        <dbReference type="EMBL" id="VVA18331.1"/>
    </source>
</evidence>
<dbReference type="Gene3D" id="3.30.200.20">
    <property type="entry name" value="Phosphorylase Kinase, domain 1"/>
    <property type="match status" value="1"/>
</dbReference>
<keyword evidence="5" id="KW-1003">Cell membrane</keyword>
<keyword evidence="18 27" id="KW-0675">Receptor</keyword>
<evidence type="ECO:0000313" key="26">
    <source>
        <dbReference type="EMBL" id="KAI5314788.1"/>
    </source>
</evidence>
<dbReference type="EMBL" id="JAJFAZ020000008">
    <property type="protein sequence ID" value="KAI5314788.1"/>
    <property type="molecule type" value="Genomic_DNA"/>
</dbReference>
<feature type="domain" description="Protein kinase" evidence="25">
    <location>
        <begin position="628"/>
        <end position="937"/>
    </location>
</feature>
<dbReference type="Proteomes" id="UP001054821">
    <property type="component" value="Chromosome 8"/>
</dbReference>
<dbReference type="InterPro" id="IPR000719">
    <property type="entry name" value="Prot_kinase_dom"/>
</dbReference>
<dbReference type="OMA" id="CLIFQIG"/>
<evidence type="ECO:0000256" key="11">
    <source>
        <dbReference type="ARBA" id="ARBA00022729"/>
    </source>
</evidence>
<evidence type="ECO:0000256" key="16">
    <source>
        <dbReference type="ARBA" id="ARBA00022989"/>
    </source>
</evidence>
<reference evidence="28" key="2">
    <citation type="journal article" date="2020" name="Plant J.">
        <title>Transposons played a major role in the diversification between the closely related almond and peach genomes: results from the almond genome sequence.</title>
        <authorList>
            <person name="Alioto T."/>
            <person name="Alexiou K.G."/>
            <person name="Bardil A."/>
            <person name="Barteri F."/>
            <person name="Castanera R."/>
            <person name="Cruz F."/>
            <person name="Dhingra A."/>
            <person name="Duval H."/>
            <person name="Fernandez I Marti A."/>
            <person name="Frias L."/>
            <person name="Galan B."/>
            <person name="Garcia J.L."/>
            <person name="Howad W."/>
            <person name="Gomez-Garrido J."/>
            <person name="Gut M."/>
            <person name="Julca I."/>
            <person name="Morata J."/>
            <person name="Puigdomenech P."/>
            <person name="Ribeca P."/>
            <person name="Rubio Cabetas M.J."/>
            <person name="Vlasova A."/>
            <person name="Wirthensohn M."/>
            <person name="Garcia-Mas J."/>
            <person name="Gabaldon T."/>
            <person name="Casacuberta J.M."/>
            <person name="Arus P."/>
        </authorList>
    </citation>
    <scope>NUCLEOTIDE SEQUENCE [LARGE SCALE GENOMIC DNA]</scope>
    <source>
        <strain evidence="28">cv. Texas</strain>
    </source>
</reference>
<evidence type="ECO:0000256" key="3">
    <source>
        <dbReference type="ARBA" id="ARBA00008684"/>
    </source>
</evidence>
<comment type="subcellular location">
    <subcellularLocation>
        <location evidence="1">Cell membrane</location>
        <topology evidence="1">Single-pass membrane protein</topology>
    </subcellularLocation>
    <subcellularLocation>
        <location evidence="2">Membrane</location>
        <topology evidence="2">Single-pass type I membrane protein</topology>
    </subcellularLocation>
</comment>
<dbReference type="GO" id="GO:0004674">
    <property type="term" value="F:protein serine/threonine kinase activity"/>
    <property type="evidence" value="ECO:0007669"/>
    <property type="project" value="UniProtKB-KW"/>
</dbReference>
<dbReference type="SUPFAM" id="SSF52058">
    <property type="entry name" value="L domain-like"/>
    <property type="match status" value="2"/>
</dbReference>
<evidence type="ECO:0000259" key="25">
    <source>
        <dbReference type="PROSITE" id="PS50011"/>
    </source>
</evidence>
<evidence type="ECO:0000256" key="21">
    <source>
        <dbReference type="ARBA" id="ARBA00048679"/>
    </source>
</evidence>
<dbReference type="PANTHER" id="PTHR27008">
    <property type="entry name" value="OS04G0122200 PROTEIN"/>
    <property type="match status" value="1"/>
</dbReference>
<comment type="similarity">
    <text evidence="3">Belongs to the protein kinase superfamily. Ser/Thr protein kinase family.</text>
</comment>
<dbReference type="InParanoid" id="A0A5E4EUX2"/>
<evidence type="ECO:0000256" key="10">
    <source>
        <dbReference type="ARBA" id="ARBA00022692"/>
    </source>
</evidence>
<keyword evidence="12" id="KW-0677">Repeat</keyword>
<evidence type="ECO:0000313" key="29">
    <source>
        <dbReference type="Proteomes" id="UP001054821"/>
    </source>
</evidence>
<dbReference type="Gramene" id="VVA18331">
    <property type="protein sequence ID" value="VVA18331"/>
    <property type="gene ID" value="Prudul26B011157"/>
</dbReference>
<feature type="chain" id="PRO_5044620515" description="non-specific serine/threonine protein kinase" evidence="24">
    <location>
        <begin position="22"/>
        <end position="937"/>
    </location>
</feature>
<keyword evidence="7" id="KW-0597">Phosphoprotein</keyword>
<dbReference type="InterPro" id="IPR008271">
    <property type="entry name" value="Ser/Thr_kinase_AS"/>
</dbReference>
<accession>A0A5E4EUX2</accession>
<comment type="catalytic activity">
    <reaction evidence="21">
        <text>L-seryl-[protein] + ATP = O-phospho-L-seryl-[protein] + ADP + H(+)</text>
        <dbReference type="Rhea" id="RHEA:17989"/>
        <dbReference type="Rhea" id="RHEA-COMP:9863"/>
        <dbReference type="Rhea" id="RHEA-COMP:11604"/>
        <dbReference type="ChEBI" id="CHEBI:15378"/>
        <dbReference type="ChEBI" id="CHEBI:29999"/>
        <dbReference type="ChEBI" id="CHEBI:30616"/>
        <dbReference type="ChEBI" id="CHEBI:83421"/>
        <dbReference type="ChEBI" id="CHEBI:456216"/>
        <dbReference type="EC" id="2.7.11.1"/>
    </reaction>
</comment>
<evidence type="ECO:0000313" key="28">
    <source>
        <dbReference type="Proteomes" id="UP000327085"/>
    </source>
</evidence>
<dbReference type="GO" id="GO:0005886">
    <property type="term" value="C:plasma membrane"/>
    <property type="evidence" value="ECO:0007669"/>
    <property type="project" value="UniProtKB-SubCell"/>
</dbReference>
<keyword evidence="6" id="KW-0723">Serine/threonine-protein kinase</keyword>
<dbReference type="InterPro" id="IPR017441">
    <property type="entry name" value="Protein_kinase_ATP_BS"/>
</dbReference>
<evidence type="ECO:0000256" key="18">
    <source>
        <dbReference type="ARBA" id="ARBA00023170"/>
    </source>
</evidence>
<dbReference type="PANTHER" id="PTHR27008:SF596">
    <property type="entry name" value="OS02G0215500 PROTEIN"/>
    <property type="match status" value="1"/>
</dbReference>
<keyword evidence="16 23" id="KW-1133">Transmembrane helix</keyword>
<dbReference type="FunFam" id="3.80.10.10:FF:000288">
    <property type="entry name" value="LRR receptor-like serine/threonine-protein kinase EFR"/>
    <property type="match status" value="1"/>
</dbReference>
<feature type="binding site" evidence="22">
    <location>
        <position position="659"/>
    </location>
    <ligand>
        <name>ATP</name>
        <dbReference type="ChEBI" id="CHEBI:30616"/>
    </ligand>
</feature>
<dbReference type="InterPro" id="IPR032675">
    <property type="entry name" value="LRR_dom_sf"/>
</dbReference>
<dbReference type="Gene3D" id="1.10.510.10">
    <property type="entry name" value="Transferase(Phosphotransferase) domain 1"/>
    <property type="match status" value="1"/>
</dbReference>
<keyword evidence="14" id="KW-0418">Kinase</keyword>
<dbReference type="InterPro" id="IPR051809">
    <property type="entry name" value="Plant_receptor-like_S/T_kinase"/>
</dbReference>
<feature type="signal peptide" evidence="24">
    <location>
        <begin position="1"/>
        <end position="21"/>
    </location>
</feature>
<dbReference type="Pfam" id="PF07714">
    <property type="entry name" value="PK_Tyr_Ser-Thr"/>
    <property type="match status" value="1"/>
</dbReference>
<comment type="catalytic activity">
    <reaction evidence="20">
        <text>L-threonyl-[protein] + ATP = O-phospho-L-threonyl-[protein] + ADP + H(+)</text>
        <dbReference type="Rhea" id="RHEA:46608"/>
        <dbReference type="Rhea" id="RHEA-COMP:11060"/>
        <dbReference type="Rhea" id="RHEA-COMP:11605"/>
        <dbReference type="ChEBI" id="CHEBI:15378"/>
        <dbReference type="ChEBI" id="CHEBI:30013"/>
        <dbReference type="ChEBI" id="CHEBI:30616"/>
        <dbReference type="ChEBI" id="CHEBI:61977"/>
        <dbReference type="ChEBI" id="CHEBI:456216"/>
        <dbReference type="EC" id="2.7.11.1"/>
    </reaction>
</comment>
<evidence type="ECO:0000256" key="13">
    <source>
        <dbReference type="ARBA" id="ARBA00022741"/>
    </source>
</evidence>
<dbReference type="PROSITE" id="PS00108">
    <property type="entry name" value="PROTEIN_KINASE_ST"/>
    <property type="match status" value="1"/>
</dbReference>
<evidence type="ECO:0000256" key="6">
    <source>
        <dbReference type="ARBA" id="ARBA00022527"/>
    </source>
</evidence>
<dbReference type="FunFam" id="1.10.510.10:FF:000358">
    <property type="entry name" value="Putative leucine-rich repeat receptor-like serine/threonine-protein kinase"/>
    <property type="match status" value="1"/>
</dbReference>
<evidence type="ECO:0000256" key="4">
    <source>
        <dbReference type="ARBA" id="ARBA00012513"/>
    </source>
</evidence>
<evidence type="ECO:0000256" key="22">
    <source>
        <dbReference type="PROSITE-ProRule" id="PRU10141"/>
    </source>
</evidence>
<dbReference type="InterPro" id="IPR001611">
    <property type="entry name" value="Leu-rich_rpt"/>
</dbReference>
<evidence type="ECO:0000256" key="15">
    <source>
        <dbReference type="ARBA" id="ARBA00022840"/>
    </source>
</evidence>
<evidence type="ECO:0000256" key="24">
    <source>
        <dbReference type="SAM" id="SignalP"/>
    </source>
</evidence>
<dbReference type="AlphaFoldDB" id="A0A5E4EUX2"/>
<protein>
    <recommendedName>
        <fullName evidence="4">non-specific serine/threonine protein kinase</fullName>
        <ecNumber evidence="4">2.7.11.1</ecNumber>
    </recommendedName>
</protein>
<evidence type="ECO:0000256" key="1">
    <source>
        <dbReference type="ARBA" id="ARBA00004162"/>
    </source>
</evidence>
<evidence type="ECO:0000256" key="2">
    <source>
        <dbReference type="ARBA" id="ARBA00004479"/>
    </source>
</evidence>
<dbReference type="PROSITE" id="PS50011">
    <property type="entry name" value="PROTEIN_KINASE_DOM"/>
    <property type="match status" value="1"/>
</dbReference>
<evidence type="ECO:0000256" key="9">
    <source>
        <dbReference type="ARBA" id="ARBA00022679"/>
    </source>
</evidence>
<keyword evidence="17 23" id="KW-0472">Membrane</keyword>
<evidence type="ECO:0000256" key="14">
    <source>
        <dbReference type="ARBA" id="ARBA00022777"/>
    </source>
</evidence>
<dbReference type="PROSITE" id="PS00107">
    <property type="entry name" value="PROTEIN_KINASE_ATP"/>
    <property type="match status" value="1"/>
</dbReference>
<evidence type="ECO:0000256" key="23">
    <source>
        <dbReference type="SAM" id="Phobius"/>
    </source>
</evidence>
<dbReference type="Pfam" id="PF08263">
    <property type="entry name" value="LRRNT_2"/>
    <property type="match status" value="1"/>
</dbReference>
<dbReference type="GO" id="GO:0005524">
    <property type="term" value="F:ATP binding"/>
    <property type="evidence" value="ECO:0007669"/>
    <property type="project" value="UniProtKB-UniRule"/>
</dbReference>
<evidence type="ECO:0000256" key="17">
    <source>
        <dbReference type="ARBA" id="ARBA00023136"/>
    </source>
</evidence>
<evidence type="ECO:0000256" key="8">
    <source>
        <dbReference type="ARBA" id="ARBA00022614"/>
    </source>
</evidence>
<keyword evidence="9" id="KW-0808">Transferase</keyword>
<organism evidence="27 28">
    <name type="scientific">Prunus dulcis</name>
    <name type="common">Almond</name>
    <name type="synonym">Amygdalus dulcis</name>
    <dbReference type="NCBI Taxonomy" id="3755"/>
    <lineage>
        <taxon>Eukaryota</taxon>
        <taxon>Viridiplantae</taxon>
        <taxon>Streptophyta</taxon>
        <taxon>Embryophyta</taxon>
        <taxon>Tracheophyta</taxon>
        <taxon>Spermatophyta</taxon>
        <taxon>Magnoliopsida</taxon>
        <taxon>eudicotyledons</taxon>
        <taxon>Gunneridae</taxon>
        <taxon>Pentapetalae</taxon>
        <taxon>rosids</taxon>
        <taxon>fabids</taxon>
        <taxon>Rosales</taxon>
        <taxon>Rosaceae</taxon>
        <taxon>Amygdaloideae</taxon>
        <taxon>Amygdaleae</taxon>
        <taxon>Prunus</taxon>
    </lineage>
</organism>
<dbReference type="InterPro" id="IPR001245">
    <property type="entry name" value="Ser-Thr/Tyr_kinase_cat_dom"/>
</dbReference>
<sequence>MGVLVLRLILIYSFFSTLVYCGSSLPGNETDRLALQAMKAQILQDPHRVLSSWKDSIHFCLWQGVNCSLQHHQRVIRLDLHSQNLVGTISPHIGNLSFLRELHLQNNSFSHEIPPEIWHLHRLQVLRLDNNSLSGSLPVNVSNCLSLINLNVGYNNLVGKISPEISILSKLQSLVLQANHLTGEIPPSLGNLSSLMILGANDNNLKGSIPSSLGQLRNLTNISLASNTLSGSVPPSIYNLSALIAFSLSQNQIQGSILSDLGNTLPNLQYFHIYGNQFTGSIPMSISNATSLVELDISENKLTGQVPNLQNLVNLELLSMGNNNFKGHIPNDIAKLSSLRRLSLQNNALSGSIPSSLGNLTMLTRLLLQGNNLEGSIPSSLGECQRLLLLNLSRNNLGGPIPQHVIGLPSLSISLDLSRNHFVGPFPLKVGQLKSLGALDISDNMLAGELPTSLGSCLSLEVLHLQGNLFKGPIPSSMISLKRIRDLDLSRNNLWGEIPQFLQGFSSLTNLNLSYNEFRGAVPVEGVFNTLSMTSIVGNNWLCGGIAELQLPKCKHSKESKESKGGGLSHRFILVLSISGFLGIAMLLSLIFRRRLRKKKSMETEMTSLENSILQLSYSALLKATDGFSSINLIGVGSFGSVYKGLLLDDDRAQLVAVKVLNLLRRGASKSFIAECEALRNIRHRNLVKILTICSSVDFRGNDFKALVYEFMDNGSLEEWLHPTTPTEEVRDAPKNLNLAQRLDIAIDVACALDYLHNHCGTPIVHCDLKPSNVLLDDGLTGHVSDFGLARFLPKETSNVSANQISSTGIRGSVGYVAPEYGMGSKVTTYGDVYSFGILLLEMFTGKRPTDLMFSEGLNLHNFVKVAFPEGVTQIADPLLLQGDHTRRRTNDTQKKLKCLCLIFQIGIACSVESPRDRKDISHVASELQSFRDILLM</sequence>
<evidence type="ECO:0000256" key="12">
    <source>
        <dbReference type="ARBA" id="ARBA00022737"/>
    </source>
</evidence>
<keyword evidence="10 23" id="KW-0812">Transmembrane</keyword>
<feature type="transmembrane region" description="Helical" evidence="23">
    <location>
        <begin position="572"/>
        <end position="592"/>
    </location>
</feature>
<evidence type="ECO:0000256" key="20">
    <source>
        <dbReference type="ARBA" id="ARBA00047899"/>
    </source>
</evidence>
<dbReference type="Pfam" id="PF00560">
    <property type="entry name" value="LRR_1"/>
    <property type="match status" value="9"/>
</dbReference>
<reference evidence="27" key="1">
    <citation type="submission" date="2019-07" db="EMBL/GenBank/DDBJ databases">
        <authorList>
            <person name="Alioto T."/>
            <person name="Alioto T."/>
            <person name="Gomez Garrido J."/>
        </authorList>
    </citation>
    <scope>NUCLEOTIDE SEQUENCE</scope>
</reference>
<dbReference type="SMART" id="SM00220">
    <property type="entry name" value="S_TKc"/>
    <property type="match status" value="1"/>
</dbReference>
<dbReference type="Gene3D" id="3.80.10.10">
    <property type="entry name" value="Ribonuclease Inhibitor"/>
    <property type="match status" value="3"/>
</dbReference>
<name>A0A5E4EUX2_PRUDU</name>
<keyword evidence="15 22" id="KW-0067">ATP-binding</keyword>
<keyword evidence="19" id="KW-0325">Glycoprotein</keyword>
<dbReference type="InterPro" id="IPR013210">
    <property type="entry name" value="LRR_N_plant-typ"/>
</dbReference>
<keyword evidence="8" id="KW-0433">Leucine-rich repeat</keyword>
<keyword evidence="13 22" id="KW-0547">Nucleotide-binding</keyword>
<keyword evidence="11 24" id="KW-0732">Signal</keyword>
<gene>
    <name evidence="27" type="ORF">ALMOND_2B011157</name>
    <name evidence="26" type="ORF">L3X38_043964</name>
</gene>
<dbReference type="SMART" id="SM00369">
    <property type="entry name" value="LRR_TYP"/>
    <property type="match status" value="9"/>
</dbReference>
<dbReference type="Proteomes" id="UP000327085">
    <property type="component" value="Chromosome 8"/>
</dbReference>